<evidence type="ECO:0000313" key="4">
    <source>
        <dbReference type="EMBL" id="ODR54221.1"/>
    </source>
</evidence>
<feature type="compositionally biased region" description="Low complexity" evidence="3">
    <location>
        <begin position="123"/>
        <end position="138"/>
    </location>
</feature>
<dbReference type="SUPFAM" id="SSF50249">
    <property type="entry name" value="Nucleic acid-binding proteins"/>
    <property type="match status" value="1"/>
</dbReference>
<accession>A0A1E3UMF2</accession>
<dbReference type="Proteomes" id="UP000094271">
    <property type="component" value="Unassembled WGS sequence"/>
</dbReference>
<keyword evidence="1 2" id="KW-0238">DNA-binding</keyword>
<dbReference type="GO" id="GO:0003697">
    <property type="term" value="F:single-stranded DNA binding"/>
    <property type="evidence" value="ECO:0007669"/>
    <property type="project" value="InterPro"/>
</dbReference>
<gene>
    <name evidence="4" type="ORF">BEI59_06630</name>
</gene>
<dbReference type="InterPro" id="IPR000424">
    <property type="entry name" value="Primosome_PriB/ssb"/>
</dbReference>
<dbReference type="OrthoDB" id="1975532at2"/>
<dbReference type="PROSITE" id="PS50935">
    <property type="entry name" value="SSB"/>
    <property type="match status" value="1"/>
</dbReference>
<dbReference type="InterPro" id="IPR012340">
    <property type="entry name" value="NA-bd_OB-fold"/>
</dbReference>
<comment type="caution">
    <text evidence="4">The sequence shown here is derived from an EMBL/GenBank/DDBJ whole genome shotgun (WGS) entry which is preliminary data.</text>
</comment>
<dbReference type="EMBL" id="MEHA01000003">
    <property type="protein sequence ID" value="ODR54221.1"/>
    <property type="molecule type" value="Genomic_DNA"/>
</dbReference>
<evidence type="ECO:0000313" key="5">
    <source>
        <dbReference type="Proteomes" id="UP000094271"/>
    </source>
</evidence>
<dbReference type="RefSeq" id="WP_069431375.1">
    <property type="nucleotide sequence ID" value="NZ_MEHA01000003.1"/>
</dbReference>
<organism evidence="4 5">
    <name type="scientific">Eisenbergiella tayi</name>
    <dbReference type="NCBI Taxonomy" id="1432052"/>
    <lineage>
        <taxon>Bacteria</taxon>
        <taxon>Bacillati</taxon>
        <taxon>Bacillota</taxon>
        <taxon>Clostridia</taxon>
        <taxon>Lachnospirales</taxon>
        <taxon>Lachnospiraceae</taxon>
        <taxon>Eisenbergiella</taxon>
    </lineage>
</organism>
<evidence type="ECO:0000256" key="1">
    <source>
        <dbReference type="ARBA" id="ARBA00023125"/>
    </source>
</evidence>
<feature type="region of interest" description="Disordered" evidence="3">
    <location>
        <begin position="112"/>
        <end position="143"/>
    </location>
</feature>
<evidence type="ECO:0000256" key="2">
    <source>
        <dbReference type="PROSITE-ProRule" id="PRU00252"/>
    </source>
</evidence>
<dbReference type="AlphaFoldDB" id="A0A1E3UMF2"/>
<sequence>MFKVIATDVVISKGYDGAPALKFSENGESVRFRIGKKVYDTRAENNTRWVNLSVKAFGPVCERIKKMQLKESSFINILGRLDEDVWEDSTTHEKRSAMVVILDEIEYCSSGGGKQKTEEAGEQPRAAAAPAKSASNGEMPGNFTGFEPFGGVNSFFDE</sequence>
<evidence type="ECO:0000256" key="3">
    <source>
        <dbReference type="SAM" id="MobiDB-lite"/>
    </source>
</evidence>
<proteinExistence type="predicted"/>
<evidence type="ECO:0008006" key="6">
    <source>
        <dbReference type="Google" id="ProtNLM"/>
    </source>
</evidence>
<reference evidence="4 5" key="1">
    <citation type="submission" date="2016-08" db="EMBL/GenBank/DDBJ databases">
        <authorList>
            <person name="Seilhamer J.J."/>
        </authorList>
    </citation>
    <scope>NUCLEOTIDE SEQUENCE [LARGE SCALE GENOMIC DNA]</scope>
    <source>
        <strain evidence="4 5">NML150140-1</strain>
    </source>
</reference>
<dbReference type="Gene3D" id="2.40.50.140">
    <property type="entry name" value="Nucleic acid-binding proteins"/>
    <property type="match status" value="1"/>
</dbReference>
<protein>
    <recommendedName>
        <fullName evidence="6">Single-stranded DNA-binding protein</fullName>
    </recommendedName>
</protein>
<name>A0A1E3UMF2_9FIRM</name>